<comment type="caution">
    <text evidence="2">The sequence shown here is derived from an EMBL/GenBank/DDBJ whole genome shotgun (WGS) entry which is preliminary data.</text>
</comment>
<accession>A0ABU6QQJ4</accession>
<evidence type="ECO:0000256" key="1">
    <source>
        <dbReference type="SAM" id="MobiDB-lite"/>
    </source>
</evidence>
<reference evidence="2 3" key="1">
    <citation type="journal article" date="2023" name="Plants (Basel)">
        <title>Bridging the Gap: Combining Genomics and Transcriptomics Approaches to Understand Stylosanthes scabra, an Orphan Legume from the Brazilian Caatinga.</title>
        <authorList>
            <person name="Ferreira-Neto J.R.C."/>
            <person name="da Silva M.D."/>
            <person name="Binneck E."/>
            <person name="de Melo N.F."/>
            <person name="da Silva R.H."/>
            <person name="de Melo A.L.T.M."/>
            <person name="Pandolfi V."/>
            <person name="Bustamante F.O."/>
            <person name="Brasileiro-Vidal A.C."/>
            <person name="Benko-Iseppon A.M."/>
        </authorList>
    </citation>
    <scope>NUCLEOTIDE SEQUENCE [LARGE SCALE GENOMIC DNA]</scope>
    <source>
        <tissue evidence="2">Leaves</tissue>
    </source>
</reference>
<feature type="compositionally biased region" description="Basic residues" evidence="1">
    <location>
        <begin position="214"/>
        <end position="226"/>
    </location>
</feature>
<feature type="compositionally biased region" description="Low complexity" evidence="1">
    <location>
        <begin position="227"/>
        <end position="237"/>
    </location>
</feature>
<evidence type="ECO:0008006" key="4">
    <source>
        <dbReference type="Google" id="ProtNLM"/>
    </source>
</evidence>
<dbReference type="Proteomes" id="UP001341840">
    <property type="component" value="Unassembled WGS sequence"/>
</dbReference>
<dbReference type="EMBL" id="JASCZI010001020">
    <property type="protein sequence ID" value="MED6114083.1"/>
    <property type="molecule type" value="Genomic_DNA"/>
</dbReference>
<organism evidence="2 3">
    <name type="scientific">Stylosanthes scabra</name>
    <dbReference type="NCBI Taxonomy" id="79078"/>
    <lineage>
        <taxon>Eukaryota</taxon>
        <taxon>Viridiplantae</taxon>
        <taxon>Streptophyta</taxon>
        <taxon>Embryophyta</taxon>
        <taxon>Tracheophyta</taxon>
        <taxon>Spermatophyta</taxon>
        <taxon>Magnoliopsida</taxon>
        <taxon>eudicotyledons</taxon>
        <taxon>Gunneridae</taxon>
        <taxon>Pentapetalae</taxon>
        <taxon>rosids</taxon>
        <taxon>fabids</taxon>
        <taxon>Fabales</taxon>
        <taxon>Fabaceae</taxon>
        <taxon>Papilionoideae</taxon>
        <taxon>50 kb inversion clade</taxon>
        <taxon>dalbergioids sensu lato</taxon>
        <taxon>Dalbergieae</taxon>
        <taxon>Pterocarpus clade</taxon>
        <taxon>Stylosanthes</taxon>
    </lineage>
</organism>
<feature type="compositionally biased region" description="Basic and acidic residues" evidence="1">
    <location>
        <begin position="201"/>
        <end position="213"/>
    </location>
</feature>
<proteinExistence type="predicted"/>
<feature type="region of interest" description="Disordered" evidence="1">
    <location>
        <begin position="191"/>
        <end position="237"/>
    </location>
</feature>
<sequence>MKYKLNFYSPQFVARQFGFAQTLPFPIYFNSAEPSVKYEIRNTAEFDDAISLIEEKVKQYRRLPGLTRCCYSTQSFDDWWSNYFTSHCPSLEQALTNLNLTSIVPTFYSALDIWKRKKAAHEDQYFKNYLKAKQLPDPEKGILSRDYITNPLAPHLCGVTLTPYEWCRETHHLISGLTKIERYPPAAKPIAIKGTASEPTKPAEDWVSDTERSPKKKKEKKGRARAKSSSTATLTSQKRNVIERTSDVEGPMTKIARTSQSQSFVSVEEKPKCLEKESRKQETFMPNPMTQSNIESARAILSNPAMLNRSLSAGLAGVEYTPLSLELIPAPAFTSCPVDISTMAVSSSDLVILRPESSLISPIKESFEEEGPFVVPTPEARDLDFADDEFNLDSILSEAQEVFLTDVPATTSRDLETEKPFPPGDGQTLPTLTDRTAIVATVNKVLGCLNHSLEEIVASAEIKSQLLEATTFLNQHANSEASSLESFIEDLYNRNILLESSSVDLQAAKDDVLKHKKDMAKYGAAFSKVKPLVDTGVVKEQEVRALEGMQRLRVEELERELLLAKQNLSKTMAGLARIKATNHNLNNTLFGIEQKKASSSLKHAAAVKAVEEADARHRQAVEASSRLNKCQEEFKLAFRSFLN</sequence>
<evidence type="ECO:0000313" key="2">
    <source>
        <dbReference type="EMBL" id="MED6114083.1"/>
    </source>
</evidence>
<evidence type="ECO:0000313" key="3">
    <source>
        <dbReference type="Proteomes" id="UP001341840"/>
    </source>
</evidence>
<protein>
    <recommendedName>
        <fullName evidence="4">Aminotransferase-like plant mobile domain-containing protein</fullName>
    </recommendedName>
</protein>
<gene>
    <name evidence="2" type="ORF">PIB30_076908</name>
</gene>
<name>A0ABU6QQJ4_9FABA</name>
<keyword evidence="3" id="KW-1185">Reference proteome</keyword>